<dbReference type="GO" id="GO:0005509">
    <property type="term" value="F:calcium ion binding"/>
    <property type="evidence" value="ECO:0007669"/>
    <property type="project" value="InterPro"/>
</dbReference>
<evidence type="ECO:0000256" key="1">
    <source>
        <dbReference type="ARBA" id="ARBA00004125"/>
    </source>
</evidence>
<proteinExistence type="predicted"/>
<dbReference type="InterPro" id="IPR030381">
    <property type="entry name" value="G_DYNAMIN_dom"/>
</dbReference>
<keyword evidence="5" id="KW-0479">Metal-binding</keyword>
<evidence type="ECO:0000256" key="5">
    <source>
        <dbReference type="ARBA" id="ARBA00022723"/>
    </source>
</evidence>
<dbReference type="PROSITE" id="PS50222">
    <property type="entry name" value="EF_HAND_2"/>
    <property type="match status" value="1"/>
</dbReference>
<reference evidence="14" key="1">
    <citation type="submission" date="2017-10" db="EMBL/GenBank/DDBJ databases">
        <title>Transcriptome Assembly of Sugarcane Aphid Adults.</title>
        <authorList>
            <person name="Scully E.D."/>
            <person name="Palmer N.A."/>
            <person name="Geib S.M."/>
            <person name="Sarath G."/>
            <person name="Sattler S.E."/>
        </authorList>
    </citation>
    <scope>NUCLEOTIDE SEQUENCE</scope>
    <source>
        <tissue evidence="14">Whole body</tissue>
    </source>
</reference>
<accession>A0A2H8TCX4</accession>
<evidence type="ECO:0000259" key="12">
    <source>
        <dbReference type="PROSITE" id="PS50222"/>
    </source>
</evidence>
<keyword evidence="6" id="KW-0547">Nucleotide-binding</keyword>
<keyword evidence="3" id="KW-1003">Cell membrane</keyword>
<keyword evidence="9" id="KW-0067">ATP-binding</keyword>
<dbReference type="Gene3D" id="1.10.268.20">
    <property type="match status" value="1"/>
</dbReference>
<dbReference type="GO" id="GO:0016197">
    <property type="term" value="P:endosomal transport"/>
    <property type="evidence" value="ECO:0007669"/>
    <property type="project" value="TreeGrafter"/>
</dbReference>
<dbReference type="InterPro" id="IPR027417">
    <property type="entry name" value="P-loop_NTPase"/>
</dbReference>
<dbReference type="InterPro" id="IPR031692">
    <property type="entry name" value="EHD_N"/>
</dbReference>
<keyword evidence="4" id="KW-0597">Phosphoprotein</keyword>
<keyword evidence="10" id="KW-0472">Membrane</keyword>
<name>A0A2H8TCX4_9HEMI</name>
<dbReference type="OrthoDB" id="1716625at2759"/>
<dbReference type="EMBL" id="GFXV01000162">
    <property type="protein sequence ID" value="MBW11967.1"/>
    <property type="molecule type" value="Transcribed_RNA"/>
</dbReference>
<dbReference type="InterPro" id="IPR040990">
    <property type="entry name" value="DUF5600"/>
</dbReference>
<dbReference type="InterPro" id="IPR011992">
    <property type="entry name" value="EF-hand-dom_pair"/>
</dbReference>
<dbReference type="CDD" id="cd09913">
    <property type="entry name" value="EHD"/>
    <property type="match status" value="1"/>
</dbReference>
<feature type="domain" description="EH" evidence="11">
    <location>
        <begin position="459"/>
        <end position="547"/>
    </location>
</feature>
<evidence type="ECO:0000256" key="4">
    <source>
        <dbReference type="ARBA" id="ARBA00022553"/>
    </source>
</evidence>
<evidence type="ECO:0000256" key="3">
    <source>
        <dbReference type="ARBA" id="ARBA00022475"/>
    </source>
</evidence>
<dbReference type="InterPro" id="IPR002048">
    <property type="entry name" value="EF_hand_dom"/>
</dbReference>
<dbReference type="GO" id="GO:0006897">
    <property type="term" value="P:endocytosis"/>
    <property type="evidence" value="ECO:0007669"/>
    <property type="project" value="TreeGrafter"/>
</dbReference>
<evidence type="ECO:0000313" key="14">
    <source>
        <dbReference type="EMBL" id="MBW11967.1"/>
    </source>
</evidence>
<dbReference type="PANTHER" id="PTHR11216:SF31">
    <property type="entry name" value="AT21416P"/>
    <property type="match status" value="1"/>
</dbReference>
<comment type="subcellular location">
    <subcellularLocation>
        <location evidence="2">Cell membrane</location>
        <topology evidence="2">Peripheral membrane protein</topology>
        <orientation evidence="2">Cytoplasmic side</orientation>
    </subcellularLocation>
    <subcellularLocation>
        <location evidence="1">Endosome membrane</location>
        <topology evidence="1">Peripheral membrane protein</topology>
        <orientation evidence="1">Cytoplasmic side</orientation>
    </subcellularLocation>
</comment>
<protein>
    <submittedName>
        <fullName evidence="14">EH domain-containing protein 4</fullName>
    </submittedName>
</protein>
<feature type="domain" description="Dynamin-type G" evidence="13">
    <location>
        <begin position="74"/>
        <end position="305"/>
    </location>
</feature>
<gene>
    <name evidence="14" type="primary">EHD4</name>
</gene>
<evidence type="ECO:0000256" key="2">
    <source>
        <dbReference type="ARBA" id="ARBA00004413"/>
    </source>
</evidence>
<organism evidence="14">
    <name type="scientific">Melanaphis sacchari</name>
    <dbReference type="NCBI Taxonomy" id="742174"/>
    <lineage>
        <taxon>Eukaryota</taxon>
        <taxon>Metazoa</taxon>
        <taxon>Ecdysozoa</taxon>
        <taxon>Arthropoda</taxon>
        <taxon>Hexapoda</taxon>
        <taxon>Insecta</taxon>
        <taxon>Pterygota</taxon>
        <taxon>Neoptera</taxon>
        <taxon>Paraneoptera</taxon>
        <taxon>Hemiptera</taxon>
        <taxon>Sternorrhyncha</taxon>
        <taxon>Aphidomorpha</taxon>
        <taxon>Aphidoidea</taxon>
        <taxon>Aphididae</taxon>
        <taxon>Aphidini</taxon>
        <taxon>Melanaphis</taxon>
    </lineage>
</organism>
<feature type="domain" description="EF-hand" evidence="12">
    <location>
        <begin position="491"/>
        <end position="526"/>
    </location>
</feature>
<evidence type="ECO:0000256" key="7">
    <source>
        <dbReference type="ARBA" id="ARBA00022753"/>
    </source>
</evidence>
<dbReference type="InterPro" id="IPR018247">
    <property type="entry name" value="EF_Hand_1_Ca_BS"/>
</dbReference>
<evidence type="ECO:0000259" key="13">
    <source>
        <dbReference type="PROSITE" id="PS51718"/>
    </source>
</evidence>
<dbReference type="PROSITE" id="PS00018">
    <property type="entry name" value="EF_HAND_1"/>
    <property type="match status" value="1"/>
</dbReference>
<dbReference type="Gene3D" id="1.10.238.10">
    <property type="entry name" value="EF-hand"/>
    <property type="match status" value="1"/>
</dbReference>
<dbReference type="SUPFAM" id="SSF52540">
    <property type="entry name" value="P-loop containing nucleoside triphosphate hydrolases"/>
    <property type="match status" value="1"/>
</dbReference>
<dbReference type="Pfam" id="PF18150">
    <property type="entry name" value="DUF5600"/>
    <property type="match status" value="1"/>
</dbReference>
<dbReference type="Pfam" id="PF00350">
    <property type="entry name" value="Dynamin_N"/>
    <property type="match status" value="1"/>
</dbReference>
<evidence type="ECO:0000256" key="6">
    <source>
        <dbReference type="ARBA" id="ARBA00022741"/>
    </source>
</evidence>
<dbReference type="PANTHER" id="PTHR11216">
    <property type="entry name" value="EH DOMAIN"/>
    <property type="match status" value="1"/>
</dbReference>
<dbReference type="GO" id="GO:0005524">
    <property type="term" value="F:ATP binding"/>
    <property type="evidence" value="ECO:0007669"/>
    <property type="project" value="UniProtKB-KW"/>
</dbReference>
<dbReference type="Gene3D" id="3.40.50.300">
    <property type="entry name" value="P-loop containing nucleotide triphosphate hydrolases"/>
    <property type="match status" value="1"/>
</dbReference>
<dbReference type="GO" id="GO:0005886">
    <property type="term" value="C:plasma membrane"/>
    <property type="evidence" value="ECO:0007669"/>
    <property type="project" value="UniProtKB-SubCell"/>
</dbReference>
<dbReference type="InterPro" id="IPR045063">
    <property type="entry name" value="Dynamin_N"/>
</dbReference>
<dbReference type="AlphaFoldDB" id="A0A2H8TCX4"/>
<sequence>MGVLPHCYVRCCKALNKNPNFTKIIHRSFYKNFAKGDDTFISRLKHVYNTKVLPLEKQYLFHEFHLPPLTDQDFDAKPMVLFVGQYSTGKTSMIRYLIEKDYPGIRIGPEPTTDKFMVIMGGDNEQSIPGNALVADPSKNFSDLSRFGNKFLKKLSCGIVNTPLLKSITFVDTPGILSGEKQRAQREYNFNETLNWFAERSDMIVLTFDANKLDISDELKAAIDVLKNHDSKLRIILNKADTIDARSVLRVHGALMWALGKTIHCPEVPRVYIGSFWDQPYKNDVNRIIFNEEENDLFQDMKSLPHNSFISKLDHIGKRANTAIVHAYIMSELKSRVPLLSRIINKSNCQNELINNLENVFAEIQDKNKNLSVGDFPDVENMKVLLKGRDFSSFNTLDKKLINRATNLMDGFNIEMTMNEVEVQSNVIPSINDSSTPFNLKTKGIDEGKFDQRWIVDYYREPFDNIFNNLEKNDGKVVRTAAKEEFLKSKLPNSVLSKIWKLADQDGDGLLDSDEFALAMYLIKIKLEDSELPDSLPEHLIPPSNRNKPINIAS</sequence>
<evidence type="ECO:0000256" key="9">
    <source>
        <dbReference type="ARBA" id="ARBA00022840"/>
    </source>
</evidence>
<evidence type="ECO:0000259" key="11">
    <source>
        <dbReference type="PROSITE" id="PS50031"/>
    </source>
</evidence>
<evidence type="ECO:0000256" key="8">
    <source>
        <dbReference type="ARBA" id="ARBA00022837"/>
    </source>
</evidence>
<dbReference type="SUPFAM" id="SSF47473">
    <property type="entry name" value="EF-hand"/>
    <property type="match status" value="1"/>
</dbReference>
<dbReference type="PROSITE" id="PS51718">
    <property type="entry name" value="G_DYNAMIN_2"/>
    <property type="match status" value="1"/>
</dbReference>
<dbReference type="InterPro" id="IPR000261">
    <property type="entry name" value="EH_dom"/>
</dbReference>
<dbReference type="Pfam" id="PF16880">
    <property type="entry name" value="EHD_N"/>
    <property type="match status" value="1"/>
</dbReference>
<dbReference type="SMART" id="SM00054">
    <property type="entry name" value="EFh"/>
    <property type="match status" value="1"/>
</dbReference>
<dbReference type="CDD" id="cd00052">
    <property type="entry name" value="EH"/>
    <property type="match status" value="1"/>
</dbReference>
<keyword evidence="7" id="KW-0967">Endosome</keyword>
<dbReference type="Pfam" id="PF12763">
    <property type="entry name" value="EH"/>
    <property type="match status" value="1"/>
</dbReference>
<dbReference type="SMART" id="SM00027">
    <property type="entry name" value="EH"/>
    <property type="match status" value="1"/>
</dbReference>
<dbReference type="PROSITE" id="PS50031">
    <property type="entry name" value="EH"/>
    <property type="match status" value="1"/>
</dbReference>
<keyword evidence="8" id="KW-0106">Calcium</keyword>
<dbReference type="GO" id="GO:0010008">
    <property type="term" value="C:endosome membrane"/>
    <property type="evidence" value="ECO:0007669"/>
    <property type="project" value="UniProtKB-SubCell"/>
</dbReference>
<dbReference type="GO" id="GO:0005525">
    <property type="term" value="F:GTP binding"/>
    <property type="evidence" value="ECO:0007669"/>
    <property type="project" value="InterPro"/>
</dbReference>
<evidence type="ECO:0000256" key="10">
    <source>
        <dbReference type="ARBA" id="ARBA00023136"/>
    </source>
</evidence>